<keyword evidence="3" id="KW-1185">Reference proteome</keyword>
<name>A0A1T5BAV7_9SPHI</name>
<feature type="region of interest" description="Disordered" evidence="1">
    <location>
        <begin position="1"/>
        <end position="39"/>
    </location>
</feature>
<organism evidence="2 3">
    <name type="scientific">Sphingobacterium nematocida</name>
    <dbReference type="NCBI Taxonomy" id="1513896"/>
    <lineage>
        <taxon>Bacteria</taxon>
        <taxon>Pseudomonadati</taxon>
        <taxon>Bacteroidota</taxon>
        <taxon>Sphingobacteriia</taxon>
        <taxon>Sphingobacteriales</taxon>
        <taxon>Sphingobacteriaceae</taxon>
        <taxon>Sphingobacterium</taxon>
    </lineage>
</organism>
<dbReference type="AlphaFoldDB" id="A0A1T5BAV7"/>
<dbReference type="EMBL" id="FUZF01000002">
    <property type="protein sequence ID" value="SKB44197.1"/>
    <property type="molecule type" value="Genomic_DNA"/>
</dbReference>
<reference evidence="3" key="1">
    <citation type="submission" date="2017-02" db="EMBL/GenBank/DDBJ databases">
        <authorList>
            <person name="Varghese N."/>
            <person name="Submissions S."/>
        </authorList>
    </citation>
    <scope>NUCLEOTIDE SEQUENCE [LARGE SCALE GENOMIC DNA]</scope>
    <source>
        <strain evidence="3">DSM 24091</strain>
    </source>
</reference>
<dbReference type="Proteomes" id="UP000190150">
    <property type="component" value="Unassembled WGS sequence"/>
</dbReference>
<evidence type="ECO:0000313" key="2">
    <source>
        <dbReference type="EMBL" id="SKB44197.1"/>
    </source>
</evidence>
<gene>
    <name evidence="2" type="ORF">SAMN05660841_00504</name>
</gene>
<proteinExistence type="predicted"/>
<evidence type="ECO:0000256" key="1">
    <source>
        <dbReference type="SAM" id="MobiDB-lite"/>
    </source>
</evidence>
<evidence type="ECO:0000313" key="3">
    <source>
        <dbReference type="Proteomes" id="UP000190150"/>
    </source>
</evidence>
<accession>A0A1T5BAV7</accession>
<protein>
    <submittedName>
        <fullName evidence="2">Uncharacterized protein</fullName>
    </submittedName>
</protein>
<sequence length="39" mass="4392">MQREKELKSSRGRVYIRSLIDSGSNPPAGGHQFESGPRY</sequence>